<evidence type="ECO:0000256" key="7">
    <source>
        <dbReference type="ARBA" id="ARBA00022975"/>
    </source>
</evidence>
<feature type="active site" description="Nucleophile" evidence="9">
    <location>
        <position position="131"/>
    </location>
</feature>
<comment type="caution">
    <text evidence="9">Lacks conserved residue(s) required for the propagation of feature annotation.</text>
</comment>
<comment type="caution">
    <text evidence="11">The sequence shown here is derived from an EMBL/GenBank/DDBJ whole genome shotgun (WGS) entry which is preliminary data.</text>
</comment>
<organism evidence="11 12">
    <name type="scientific">Acuticoccus sediminis</name>
    <dbReference type="NCBI Taxonomy" id="2184697"/>
    <lineage>
        <taxon>Bacteria</taxon>
        <taxon>Pseudomonadati</taxon>
        <taxon>Pseudomonadota</taxon>
        <taxon>Alphaproteobacteria</taxon>
        <taxon>Hyphomicrobiales</taxon>
        <taxon>Amorphaceae</taxon>
        <taxon>Acuticoccus</taxon>
    </lineage>
</organism>
<dbReference type="Gene3D" id="3.20.20.70">
    <property type="entry name" value="Aldolase class I"/>
    <property type="match status" value="1"/>
</dbReference>
<evidence type="ECO:0000256" key="5">
    <source>
        <dbReference type="ARBA" id="ARBA00022630"/>
    </source>
</evidence>
<dbReference type="NCBIfam" id="NF005574">
    <property type="entry name" value="PRK07259.1"/>
    <property type="match status" value="1"/>
</dbReference>
<dbReference type="AlphaFoldDB" id="A0A8B2NUJ9"/>
<dbReference type="InterPro" id="IPR005720">
    <property type="entry name" value="Dihydroorotate_DH_cat"/>
</dbReference>
<evidence type="ECO:0000313" key="12">
    <source>
        <dbReference type="Proteomes" id="UP000249590"/>
    </source>
</evidence>
<dbReference type="InterPro" id="IPR001295">
    <property type="entry name" value="Dihydroorotate_DH_CS"/>
</dbReference>
<evidence type="ECO:0000256" key="6">
    <source>
        <dbReference type="ARBA" id="ARBA00022643"/>
    </source>
</evidence>
<dbReference type="EC" id="1.3.-.-" evidence="9"/>
<dbReference type="PANTHER" id="PTHR48109:SF1">
    <property type="entry name" value="DIHYDROOROTATE DEHYDROGENASE (FUMARATE)"/>
    <property type="match status" value="1"/>
</dbReference>
<evidence type="ECO:0000256" key="4">
    <source>
        <dbReference type="ARBA" id="ARBA00022490"/>
    </source>
</evidence>
<sequence length="300" mass="30644">MSASMPDLTVPIGSVTLRNPVIPASGTFAASYGRVYDLGRLGGLVPKTLMPGYRPGHPPNRLTETGGGLLNAVGIPSDGVEAFLDETLPAYKGWGTPLIVSISADTAAGFAELVRTLEGQGVDAIELNLSCPNLEEGGRSFALDTAMTAEVVAACRDTALPLWAKLSPNAEDVAAIASAAVEAGADALIVANTLTGIAFRRDGRPALANVTGGLSGTPLKPVNLRCTYQVAQALPKVPVIGCGGIATLQDALDYMAAGASAVAVGSATFTRPLAMIHLIDAIATHCTTKGIAARDLTRRA</sequence>
<comment type="function">
    <text evidence="9">Catalyzes the conversion of dihydroorotate to orotate.</text>
</comment>
<feature type="domain" description="Dihydroorotate dehydrogenase catalytic" evidence="10">
    <location>
        <begin position="8"/>
        <end position="282"/>
    </location>
</feature>
<dbReference type="HAMAP" id="MF_00224">
    <property type="entry name" value="DHO_dh_type1"/>
    <property type="match status" value="1"/>
</dbReference>
<keyword evidence="12" id="KW-1185">Reference proteome</keyword>
<dbReference type="SUPFAM" id="SSF51395">
    <property type="entry name" value="FMN-linked oxidoreductases"/>
    <property type="match status" value="1"/>
</dbReference>
<comment type="similarity">
    <text evidence="3 9">Belongs to the dihydroorotate dehydrogenase family. Type 1 subfamily.</text>
</comment>
<feature type="binding site" evidence="9">
    <location>
        <begin position="47"/>
        <end position="48"/>
    </location>
    <ligand>
        <name>FMN</name>
        <dbReference type="ChEBI" id="CHEBI:58210"/>
    </ligand>
</feature>
<dbReference type="Proteomes" id="UP000249590">
    <property type="component" value="Unassembled WGS sequence"/>
</dbReference>
<gene>
    <name evidence="9" type="primary">pyrD</name>
    <name evidence="11" type="ORF">DLJ53_00295</name>
</gene>
<dbReference type="GO" id="GO:0005737">
    <property type="term" value="C:cytoplasm"/>
    <property type="evidence" value="ECO:0007669"/>
    <property type="project" value="UniProtKB-SubCell"/>
</dbReference>
<name>A0A8B2NUJ9_9HYPH</name>
<evidence type="ECO:0000313" key="11">
    <source>
        <dbReference type="EMBL" id="RAI03013.1"/>
    </source>
</evidence>
<protein>
    <recommendedName>
        <fullName evidence="9">Dihydroorotate dehydrogenase</fullName>
        <shortName evidence="9">DHOD</shortName>
        <shortName evidence="9">DHODase</shortName>
        <shortName evidence="9">DHOdehase</shortName>
        <ecNumber evidence="9">1.3.-.-</ecNumber>
    </recommendedName>
</protein>
<keyword evidence="8 9" id="KW-0560">Oxidoreductase</keyword>
<feature type="binding site" evidence="9">
    <location>
        <begin position="243"/>
        <end position="244"/>
    </location>
    <ligand>
        <name>FMN</name>
        <dbReference type="ChEBI" id="CHEBI:58210"/>
    </ligand>
</feature>
<feature type="binding site" evidence="9">
    <location>
        <position position="165"/>
    </location>
    <ligand>
        <name>FMN</name>
        <dbReference type="ChEBI" id="CHEBI:58210"/>
    </ligand>
</feature>
<comment type="subcellular location">
    <subcellularLocation>
        <location evidence="1 9">Cytoplasm</location>
    </subcellularLocation>
</comment>
<dbReference type="UniPathway" id="UPA00070"/>
<dbReference type="InterPro" id="IPR024920">
    <property type="entry name" value="Dihydroorotate_DH_1"/>
</dbReference>
<feature type="binding site" evidence="9">
    <location>
        <begin position="265"/>
        <end position="266"/>
    </location>
    <ligand>
        <name>FMN</name>
        <dbReference type="ChEBI" id="CHEBI:58210"/>
    </ligand>
</feature>
<proteinExistence type="inferred from homology"/>
<dbReference type="InterPro" id="IPR013785">
    <property type="entry name" value="Aldolase_TIM"/>
</dbReference>
<keyword evidence="5 9" id="KW-0285">Flavoprotein</keyword>
<dbReference type="InterPro" id="IPR012135">
    <property type="entry name" value="Dihydroorotate_DH_1_2"/>
</dbReference>
<dbReference type="GO" id="GO:0006207">
    <property type="term" value="P:'de novo' pyrimidine nucleobase biosynthetic process"/>
    <property type="evidence" value="ECO:0007669"/>
    <property type="project" value="InterPro"/>
</dbReference>
<dbReference type="Pfam" id="PF01180">
    <property type="entry name" value="DHO_dh"/>
    <property type="match status" value="1"/>
</dbReference>
<dbReference type="InterPro" id="IPR050074">
    <property type="entry name" value="DHO_dehydrogenase"/>
</dbReference>
<dbReference type="GO" id="GO:0044205">
    <property type="term" value="P:'de novo' UMP biosynthetic process"/>
    <property type="evidence" value="ECO:0007669"/>
    <property type="project" value="UniProtKB-UniRule"/>
</dbReference>
<keyword evidence="6 9" id="KW-0288">FMN</keyword>
<comment type="catalytic activity">
    <reaction evidence="9">
        <text>(S)-dihydroorotate + A = orotate + AH2</text>
        <dbReference type="Rhea" id="RHEA:18073"/>
        <dbReference type="ChEBI" id="CHEBI:13193"/>
        <dbReference type="ChEBI" id="CHEBI:17499"/>
        <dbReference type="ChEBI" id="CHEBI:30839"/>
        <dbReference type="ChEBI" id="CHEBI:30864"/>
    </reaction>
</comment>
<feature type="binding site" evidence="9">
    <location>
        <begin position="71"/>
        <end position="75"/>
    </location>
    <ligand>
        <name>substrate</name>
    </ligand>
</feature>
<keyword evidence="4 9" id="KW-0963">Cytoplasm</keyword>
<evidence type="ECO:0000256" key="2">
    <source>
        <dbReference type="ARBA" id="ARBA00004725"/>
    </source>
</evidence>
<feature type="binding site" evidence="9">
    <location>
        <position position="47"/>
    </location>
    <ligand>
        <name>substrate</name>
    </ligand>
</feature>
<feature type="binding site" evidence="9">
    <location>
        <position position="25"/>
    </location>
    <ligand>
        <name>FMN</name>
        <dbReference type="ChEBI" id="CHEBI:58210"/>
    </ligand>
</feature>
<dbReference type="GO" id="GO:0004152">
    <property type="term" value="F:dihydroorotate dehydrogenase activity"/>
    <property type="evidence" value="ECO:0007669"/>
    <property type="project" value="UniProtKB-UniRule"/>
</dbReference>
<dbReference type="PANTHER" id="PTHR48109">
    <property type="entry name" value="DIHYDROOROTATE DEHYDROGENASE (QUINONE), MITOCHONDRIAL-RELATED"/>
    <property type="match status" value="1"/>
</dbReference>
<keyword evidence="7 9" id="KW-0665">Pyrimidine biosynthesis</keyword>
<dbReference type="RefSeq" id="WP_111341243.1">
    <property type="nucleotide sequence ID" value="NZ_QHHQ01000001.1"/>
</dbReference>
<dbReference type="PIRSF" id="PIRSF000164">
    <property type="entry name" value="DHO_oxidase"/>
    <property type="match status" value="1"/>
</dbReference>
<evidence type="ECO:0000256" key="1">
    <source>
        <dbReference type="ARBA" id="ARBA00004496"/>
    </source>
</evidence>
<comment type="cofactor">
    <cofactor evidence="9">
        <name>FMN</name>
        <dbReference type="ChEBI" id="CHEBI:58210"/>
    </cofactor>
    <text evidence="9">Binds 1 FMN per subunit.</text>
</comment>
<evidence type="ECO:0000256" key="9">
    <source>
        <dbReference type="HAMAP-Rule" id="MF_00224"/>
    </source>
</evidence>
<feature type="binding site" evidence="9">
    <location>
        <position position="216"/>
    </location>
    <ligand>
        <name>FMN</name>
        <dbReference type="ChEBI" id="CHEBI:58210"/>
    </ligand>
</feature>
<evidence type="ECO:0000259" key="10">
    <source>
        <dbReference type="Pfam" id="PF01180"/>
    </source>
</evidence>
<dbReference type="PROSITE" id="PS00912">
    <property type="entry name" value="DHODEHASE_2"/>
    <property type="match status" value="1"/>
</dbReference>
<evidence type="ECO:0000256" key="3">
    <source>
        <dbReference type="ARBA" id="ARBA00008008"/>
    </source>
</evidence>
<feature type="binding site" evidence="9">
    <location>
        <begin position="192"/>
        <end position="193"/>
    </location>
    <ligand>
        <name>substrate</name>
    </ligand>
</feature>
<feature type="binding site" evidence="9">
    <location>
        <position position="128"/>
    </location>
    <ligand>
        <name>FMN</name>
        <dbReference type="ChEBI" id="CHEBI:58210"/>
    </ligand>
</feature>
<reference evidence="11 12" key="1">
    <citation type="submission" date="2018-05" db="EMBL/GenBank/DDBJ databases">
        <title>Acuticoccus sediminis sp. nov., isolated from deep-sea sediment of Indian Ocean.</title>
        <authorList>
            <person name="Liu X."/>
            <person name="Lai Q."/>
            <person name="Du Y."/>
            <person name="Sun F."/>
            <person name="Zhang X."/>
            <person name="Wang S."/>
            <person name="Shao Z."/>
        </authorList>
    </citation>
    <scope>NUCLEOTIDE SEQUENCE [LARGE SCALE GENOMIC DNA]</scope>
    <source>
        <strain evidence="11 12">PTG4-2</strain>
    </source>
</reference>
<evidence type="ECO:0000256" key="8">
    <source>
        <dbReference type="ARBA" id="ARBA00023002"/>
    </source>
</evidence>
<dbReference type="EMBL" id="QHHQ01000001">
    <property type="protein sequence ID" value="RAI03013.1"/>
    <property type="molecule type" value="Genomic_DNA"/>
</dbReference>
<comment type="pathway">
    <text evidence="2 9">Pyrimidine metabolism; UMP biosynthesis via de novo pathway.</text>
</comment>
<dbReference type="OrthoDB" id="9794954at2"/>
<accession>A0A8B2NUJ9</accession>
<feature type="binding site" evidence="9">
    <location>
        <position position="128"/>
    </location>
    <ligand>
        <name>substrate</name>
    </ligand>
</feature>